<dbReference type="InterPro" id="IPR045540">
    <property type="entry name" value="YegS/DAGK_C"/>
</dbReference>
<dbReference type="Proteomes" id="UP000254000">
    <property type="component" value="Unassembled WGS sequence"/>
</dbReference>
<dbReference type="SMART" id="SM00046">
    <property type="entry name" value="DAGKc"/>
    <property type="match status" value="1"/>
</dbReference>
<keyword evidence="7" id="KW-0594">Phospholipid biosynthesis</keyword>
<dbReference type="AlphaFoldDB" id="A0A369LZ84"/>
<name>A0A369LZ84_9ACTN</name>
<dbReference type="RefSeq" id="WP_114569233.1">
    <property type="nucleotide sequence ID" value="NZ_CABMMS010000007.1"/>
</dbReference>
<dbReference type="Gene3D" id="2.60.200.40">
    <property type="match status" value="1"/>
</dbReference>
<proteinExistence type="inferred from homology"/>
<gene>
    <name evidence="10" type="ORF">C1877_11510</name>
</gene>
<reference evidence="10 11" key="1">
    <citation type="journal article" date="2018" name="Elife">
        <title>Discovery and characterization of a prevalent human gut bacterial enzyme sufficient for the inactivation of a family of plant toxins.</title>
        <authorList>
            <person name="Koppel N."/>
            <person name="Bisanz J.E."/>
            <person name="Pandelia M.E."/>
            <person name="Turnbaugh P.J."/>
            <person name="Balskus E.P."/>
        </authorList>
    </citation>
    <scope>NUCLEOTIDE SEQUENCE [LARGE SCALE GENOMIC DNA]</scope>
    <source>
        <strain evidence="10 11">3C</strain>
    </source>
</reference>
<comment type="cofactor">
    <cofactor evidence="1">
        <name>Mg(2+)</name>
        <dbReference type="ChEBI" id="CHEBI:18420"/>
    </cofactor>
</comment>
<evidence type="ECO:0000256" key="4">
    <source>
        <dbReference type="ARBA" id="ARBA00022741"/>
    </source>
</evidence>
<dbReference type="Gene3D" id="3.40.50.10330">
    <property type="entry name" value="Probable inorganic polyphosphate/atp-NAD kinase, domain 1"/>
    <property type="match status" value="1"/>
</dbReference>
<keyword evidence="11" id="KW-1185">Reference proteome</keyword>
<comment type="similarity">
    <text evidence="2">Belongs to the diacylglycerol/lipid kinase family.</text>
</comment>
<keyword evidence="4" id="KW-0547">Nucleotide-binding</keyword>
<evidence type="ECO:0000256" key="5">
    <source>
        <dbReference type="ARBA" id="ARBA00022777"/>
    </source>
</evidence>
<comment type="caution">
    <text evidence="10">The sequence shown here is derived from an EMBL/GenBank/DDBJ whole genome shotgun (WGS) entry which is preliminary data.</text>
</comment>
<keyword evidence="8" id="KW-1208">Phospholipid metabolism</keyword>
<evidence type="ECO:0000256" key="3">
    <source>
        <dbReference type="ARBA" id="ARBA00022679"/>
    </source>
</evidence>
<dbReference type="OrthoDB" id="3171056at2"/>
<evidence type="ECO:0000256" key="1">
    <source>
        <dbReference type="ARBA" id="ARBA00001946"/>
    </source>
</evidence>
<dbReference type="GeneID" id="78360319"/>
<dbReference type="SUPFAM" id="SSF111331">
    <property type="entry name" value="NAD kinase/diacylglycerol kinase-like"/>
    <property type="match status" value="1"/>
</dbReference>
<dbReference type="Pfam" id="PF19279">
    <property type="entry name" value="YegS_C"/>
    <property type="match status" value="1"/>
</dbReference>
<dbReference type="PANTHER" id="PTHR12358">
    <property type="entry name" value="SPHINGOSINE KINASE"/>
    <property type="match status" value="1"/>
</dbReference>
<dbReference type="GO" id="GO:0016301">
    <property type="term" value="F:kinase activity"/>
    <property type="evidence" value="ECO:0007669"/>
    <property type="project" value="UniProtKB-KW"/>
</dbReference>
<dbReference type="GO" id="GO:0005524">
    <property type="term" value="F:ATP binding"/>
    <property type="evidence" value="ECO:0007669"/>
    <property type="project" value="UniProtKB-KW"/>
</dbReference>
<accession>A0A369LZ84</accession>
<keyword evidence="7" id="KW-0443">Lipid metabolism</keyword>
<sequence>MKLLVINNLASGFGEGSVYDFIRSFARDGDEVCVRSTDGTTDVRDLLGDAEAFDAVVASGGDGTVATVSYRLANTGVPILPFPAGTANLLAANLASPMEPHALAKLVREERTLDFDLGEIEVDGHRFGFGIMAGAGYDAAIMHGAVPAKRLLGPMAYFSAALANPLPQTSRFKLDLDGEHVESEGLGILLVNFSKIQFDITVTHDNEPRDGVFDVVVLKAQNAFELIPALLAGLLDRGGDFPDRTGSLEIHRAREVRVEADPPMEVQYDGEATNLTTPFTAHIMRRAARFFVSEEGWDLFAEK</sequence>
<evidence type="ECO:0000256" key="7">
    <source>
        <dbReference type="ARBA" id="ARBA00023209"/>
    </source>
</evidence>
<keyword evidence="5 10" id="KW-0418">Kinase</keyword>
<evidence type="ECO:0000259" key="9">
    <source>
        <dbReference type="PROSITE" id="PS50146"/>
    </source>
</evidence>
<evidence type="ECO:0000313" key="11">
    <source>
        <dbReference type="Proteomes" id="UP000254000"/>
    </source>
</evidence>
<dbReference type="GO" id="GO:0005886">
    <property type="term" value="C:plasma membrane"/>
    <property type="evidence" value="ECO:0007669"/>
    <property type="project" value="TreeGrafter"/>
</dbReference>
<evidence type="ECO:0000256" key="8">
    <source>
        <dbReference type="ARBA" id="ARBA00023264"/>
    </source>
</evidence>
<dbReference type="PROSITE" id="PS50146">
    <property type="entry name" value="DAGK"/>
    <property type="match status" value="1"/>
</dbReference>
<evidence type="ECO:0000313" key="10">
    <source>
        <dbReference type="EMBL" id="RDB63495.1"/>
    </source>
</evidence>
<dbReference type="InterPro" id="IPR050187">
    <property type="entry name" value="Lipid_Phosphate_FormReg"/>
</dbReference>
<keyword evidence="7" id="KW-0444">Lipid biosynthesis</keyword>
<dbReference type="EMBL" id="PPTS01000007">
    <property type="protein sequence ID" value="RDB63495.1"/>
    <property type="molecule type" value="Genomic_DNA"/>
</dbReference>
<keyword evidence="3" id="KW-0808">Transferase</keyword>
<evidence type="ECO:0000256" key="2">
    <source>
        <dbReference type="ARBA" id="ARBA00005983"/>
    </source>
</evidence>
<evidence type="ECO:0000256" key="6">
    <source>
        <dbReference type="ARBA" id="ARBA00022840"/>
    </source>
</evidence>
<dbReference type="InterPro" id="IPR017438">
    <property type="entry name" value="ATP-NAD_kinase_N"/>
</dbReference>
<dbReference type="PANTHER" id="PTHR12358:SF106">
    <property type="entry name" value="LIPID KINASE YEGS"/>
    <property type="match status" value="1"/>
</dbReference>
<dbReference type="InterPro" id="IPR016064">
    <property type="entry name" value="NAD/diacylglycerol_kinase_sf"/>
</dbReference>
<protein>
    <submittedName>
        <fullName evidence="10">Diacylglycerol kinase</fullName>
    </submittedName>
</protein>
<dbReference type="GO" id="GO:0008654">
    <property type="term" value="P:phospholipid biosynthetic process"/>
    <property type="evidence" value="ECO:0007669"/>
    <property type="project" value="UniProtKB-KW"/>
</dbReference>
<feature type="domain" description="DAGKc" evidence="9">
    <location>
        <begin position="1"/>
        <end position="124"/>
    </location>
</feature>
<organism evidence="10 11">
    <name type="scientific">Gordonibacter pamelaeae</name>
    <dbReference type="NCBI Taxonomy" id="471189"/>
    <lineage>
        <taxon>Bacteria</taxon>
        <taxon>Bacillati</taxon>
        <taxon>Actinomycetota</taxon>
        <taxon>Coriobacteriia</taxon>
        <taxon>Eggerthellales</taxon>
        <taxon>Eggerthellaceae</taxon>
        <taxon>Gordonibacter</taxon>
    </lineage>
</organism>
<keyword evidence="6" id="KW-0067">ATP-binding</keyword>
<dbReference type="InterPro" id="IPR001206">
    <property type="entry name" value="Diacylglycerol_kinase_cat_dom"/>
</dbReference>
<dbReference type="Pfam" id="PF00781">
    <property type="entry name" value="DAGK_cat"/>
    <property type="match status" value="1"/>
</dbReference>